<dbReference type="InterPro" id="IPR001254">
    <property type="entry name" value="Trypsin_dom"/>
</dbReference>
<gene>
    <name evidence="13" type="ORF">PHAECO_LOCUS2222</name>
</gene>
<reference evidence="13" key="2">
    <citation type="submission" date="2022-10" db="EMBL/GenBank/DDBJ databases">
        <authorList>
            <consortium name="ENA_rothamsted_submissions"/>
            <consortium name="culmorum"/>
            <person name="King R."/>
        </authorList>
    </citation>
    <scope>NUCLEOTIDE SEQUENCE</scope>
</reference>
<dbReference type="Proteomes" id="UP001153737">
    <property type="component" value="Chromosome 11"/>
</dbReference>
<dbReference type="Pfam" id="PF16030">
    <property type="entry name" value="GD_N"/>
    <property type="match status" value="1"/>
</dbReference>
<dbReference type="EMBL" id="OU896717">
    <property type="protein sequence ID" value="CAH1118360.1"/>
    <property type="molecule type" value="Genomic_DNA"/>
</dbReference>
<proteinExistence type="predicted"/>
<keyword evidence="14" id="KW-1185">Reference proteome</keyword>
<evidence type="ECO:0000256" key="2">
    <source>
        <dbReference type="ARBA" id="ARBA00022525"/>
    </source>
</evidence>
<keyword evidence="8" id="KW-1015">Disulfide bond</keyword>
<reference evidence="13" key="1">
    <citation type="submission" date="2022-01" db="EMBL/GenBank/DDBJ databases">
        <authorList>
            <person name="King R."/>
        </authorList>
    </citation>
    <scope>NUCLEOTIDE SEQUENCE</scope>
</reference>
<dbReference type="SUPFAM" id="SSF50494">
    <property type="entry name" value="Trypsin-like serine proteases"/>
    <property type="match status" value="1"/>
</dbReference>
<evidence type="ECO:0000256" key="10">
    <source>
        <dbReference type="SAM" id="MobiDB-lite"/>
    </source>
</evidence>
<keyword evidence="5 9" id="KW-0378">Hydrolase</keyword>
<feature type="compositionally biased region" description="Polar residues" evidence="10">
    <location>
        <begin position="274"/>
        <end position="289"/>
    </location>
</feature>
<evidence type="ECO:0000256" key="6">
    <source>
        <dbReference type="ARBA" id="ARBA00022825"/>
    </source>
</evidence>
<dbReference type="InterPro" id="IPR001314">
    <property type="entry name" value="Peptidase_S1A"/>
</dbReference>
<evidence type="ECO:0000313" key="14">
    <source>
        <dbReference type="Proteomes" id="UP001153737"/>
    </source>
</evidence>
<dbReference type="SMART" id="SM00020">
    <property type="entry name" value="Tryp_SPc"/>
    <property type="match status" value="1"/>
</dbReference>
<protein>
    <recommendedName>
        <fullName evidence="12">Peptidase S1 domain-containing protein</fullName>
    </recommendedName>
</protein>
<accession>A0A9P0GMV6</accession>
<evidence type="ECO:0000256" key="1">
    <source>
        <dbReference type="ARBA" id="ARBA00004613"/>
    </source>
</evidence>
<dbReference type="PROSITE" id="PS50240">
    <property type="entry name" value="TRYPSIN_DOM"/>
    <property type="match status" value="1"/>
</dbReference>
<feature type="region of interest" description="Disordered" evidence="10">
    <location>
        <begin position="138"/>
        <end position="370"/>
    </location>
</feature>
<feature type="compositionally biased region" description="Basic residues" evidence="10">
    <location>
        <begin position="144"/>
        <end position="153"/>
    </location>
</feature>
<evidence type="ECO:0000256" key="4">
    <source>
        <dbReference type="ARBA" id="ARBA00022729"/>
    </source>
</evidence>
<dbReference type="InterPro" id="IPR051333">
    <property type="entry name" value="CLIP_Serine_Protease"/>
</dbReference>
<evidence type="ECO:0000256" key="8">
    <source>
        <dbReference type="ARBA" id="ARBA00023157"/>
    </source>
</evidence>
<name>A0A9P0GMV6_PHACE</name>
<feature type="compositionally biased region" description="Polar residues" evidence="10">
    <location>
        <begin position="168"/>
        <end position="218"/>
    </location>
</feature>
<feature type="chain" id="PRO_5040242101" description="Peptidase S1 domain-containing protein" evidence="11">
    <location>
        <begin position="20"/>
        <end position="636"/>
    </location>
</feature>
<dbReference type="InterPro" id="IPR043504">
    <property type="entry name" value="Peptidase_S1_PA_chymotrypsin"/>
</dbReference>
<dbReference type="CDD" id="cd00190">
    <property type="entry name" value="Tryp_SPc"/>
    <property type="match status" value="1"/>
</dbReference>
<evidence type="ECO:0000256" key="11">
    <source>
        <dbReference type="SAM" id="SignalP"/>
    </source>
</evidence>
<dbReference type="Gene3D" id="2.40.10.10">
    <property type="entry name" value="Trypsin-like serine proteases"/>
    <property type="match status" value="1"/>
</dbReference>
<sequence>MFVRLSVLSLVLLSKEVSNQDVSPCPDVFSYEPQKAENDRWYGSASLQTTEDLTGVWLVVELDRPAELLGNWFGETYSTDNQLFRITNPDYKLEAGPPVSVRFFVQYDPSRPIPSLKTMRLNGRTICSTKIREGDLIPTTPRLHISHPSKTTRRPAISNDVDGGSRPMFSSSNDNNRRPGSSSRPGMQPNSNHYVTSSSVSTRPDTTDASYFDSNNGNVDRFRPNNLGNGNHEQTISNQSPSHNREPISSNSGINGYDSSINQPGYVGAGYGEQSGTVSLNNQGQNSYIGNPEGTGDIQGVITRPVPTRPTRRPTGSNNNGPSTDEPSYTYPGDLDYFPGDFAGVKKPAHHRPSPSSDRTSSSDRMPSCGTIATHAAPLISNGQDTIPGQWPWHAALYHSKGIQLIYICGATLISERHVVTAAHCVTKPNTAKPVDTESILVYLGKYNLITFGPEVQDRDISDIFVNPQYNHSSYFNDIAILKMSRAVEINNYVRPCCLWEDNVNLETIISRQGTVVGWGFDENKKLSNKLMQAQMPVVSTLTCIYSNRDFFSRFTSDKNFCAGFRNGTSVCNGDSGGSMVFPRRGIQGQTTVWQIRGIVSVGVALQGEGVCDTSQYIIFTDVAKYLVWIRQTLLI</sequence>
<dbReference type="InterPro" id="IPR031986">
    <property type="entry name" value="GD_N"/>
</dbReference>
<evidence type="ECO:0000256" key="9">
    <source>
        <dbReference type="RuleBase" id="RU363034"/>
    </source>
</evidence>
<dbReference type="FunFam" id="2.40.10.10:FF:000146">
    <property type="entry name" value="Serine protease 53"/>
    <property type="match status" value="1"/>
</dbReference>
<evidence type="ECO:0000256" key="3">
    <source>
        <dbReference type="ARBA" id="ARBA00022670"/>
    </source>
</evidence>
<dbReference type="OrthoDB" id="6147874at2759"/>
<evidence type="ECO:0000313" key="13">
    <source>
        <dbReference type="EMBL" id="CAH1118360.1"/>
    </source>
</evidence>
<dbReference type="GO" id="GO:0006508">
    <property type="term" value="P:proteolysis"/>
    <property type="evidence" value="ECO:0007669"/>
    <property type="project" value="UniProtKB-KW"/>
</dbReference>
<dbReference type="PRINTS" id="PR00722">
    <property type="entry name" value="CHYMOTRYPSIN"/>
</dbReference>
<dbReference type="PROSITE" id="PS00134">
    <property type="entry name" value="TRYPSIN_HIS"/>
    <property type="match status" value="1"/>
</dbReference>
<dbReference type="InterPro" id="IPR033116">
    <property type="entry name" value="TRYPSIN_SER"/>
</dbReference>
<feature type="signal peptide" evidence="11">
    <location>
        <begin position="1"/>
        <end position="19"/>
    </location>
</feature>
<dbReference type="PROSITE" id="PS00135">
    <property type="entry name" value="TRYPSIN_SER"/>
    <property type="match status" value="1"/>
</dbReference>
<dbReference type="AlphaFoldDB" id="A0A9P0GMV6"/>
<feature type="compositionally biased region" description="Polar residues" evidence="10">
    <location>
        <begin position="226"/>
        <end position="263"/>
    </location>
</feature>
<evidence type="ECO:0000259" key="12">
    <source>
        <dbReference type="PROSITE" id="PS50240"/>
    </source>
</evidence>
<evidence type="ECO:0000256" key="5">
    <source>
        <dbReference type="ARBA" id="ARBA00022801"/>
    </source>
</evidence>
<feature type="compositionally biased region" description="Polar residues" evidence="10">
    <location>
        <begin position="316"/>
        <end position="327"/>
    </location>
</feature>
<dbReference type="PANTHER" id="PTHR24260">
    <property type="match status" value="1"/>
</dbReference>
<dbReference type="InterPro" id="IPR018114">
    <property type="entry name" value="TRYPSIN_HIS"/>
</dbReference>
<dbReference type="Pfam" id="PF00089">
    <property type="entry name" value="Trypsin"/>
    <property type="match status" value="1"/>
</dbReference>
<dbReference type="GO" id="GO:0004252">
    <property type="term" value="F:serine-type endopeptidase activity"/>
    <property type="evidence" value="ECO:0007669"/>
    <property type="project" value="InterPro"/>
</dbReference>
<keyword evidence="7" id="KW-0865">Zymogen</keyword>
<dbReference type="InterPro" id="IPR009003">
    <property type="entry name" value="Peptidase_S1_PA"/>
</dbReference>
<organism evidence="13 14">
    <name type="scientific">Phaedon cochleariae</name>
    <name type="common">Mustard beetle</name>
    <dbReference type="NCBI Taxonomy" id="80249"/>
    <lineage>
        <taxon>Eukaryota</taxon>
        <taxon>Metazoa</taxon>
        <taxon>Ecdysozoa</taxon>
        <taxon>Arthropoda</taxon>
        <taxon>Hexapoda</taxon>
        <taxon>Insecta</taxon>
        <taxon>Pterygota</taxon>
        <taxon>Neoptera</taxon>
        <taxon>Endopterygota</taxon>
        <taxon>Coleoptera</taxon>
        <taxon>Polyphaga</taxon>
        <taxon>Cucujiformia</taxon>
        <taxon>Chrysomeloidea</taxon>
        <taxon>Chrysomelidae</taxon>
        <taxon>Chrysomelinae</taxon>
        <taxon>Chrysomelini</taxon>
        <taxon>Phaedon</taxon>
    </lineage>
</organism>
<keyword evidence="2" id="KW-0964">Secreted</keyword>
<evidence type="ECO:0000256" key="7">
    <source>
        <dbReference type="ARBA" id="ARBA00023145"/>
    </source>
</evidence>
<dbReference type="GO" id="GO:0005576">
    <property type="term" value="C:extracellular region"/>
    <property type="evidence" value="ECO:0007669"/>
    <property type="project" value="UniProtKB-SubCell"/>
</dbReference>
<keyword evidence="4 11" id="KW-0732">Signal</keyword>
<feature type="compositionally biased region" description="Low complexity" evidence="10">
    <location>
        <begin position="354"/>
        <end position="368"/>
    </location>
</feature>
<keyword evidence="6 9" id="KW-0720">Serine protease</keyword>
<dbReference type="PANTHER" id="PTHR24260:SF143">
    <property type="entry name" value="SERINE PROTEASE GD-LIKE PROTEIN"/>
    <property type="match status" value="1"/>
</dbReference>
<keyword evidence="3 9" id="KW-0645">Protease</keyword>
<feature type="domain" description="Peptidase S1" evidence="12">
    <location>
        <begin position="380"/>
        <end position="635"/>
    </location>
</feature>
<comment type="subcellular location">
    <subcellularLocation>
        <location evidence="1">Secreted</location>
    </subcellularLocation>
</comment>